<reference evidence="3" key="1">
    <citation type="submission" date="2020-10" db="EMBL/GenBank/DDBJ databases">
        <authorList>
            <person name="Kikuchi T."/>
        </authorList>
    </citation>
    <scope>NUCLEOTIDE SEQUENCE</scope>
    <source>
        <strain evidence="3">NKZ352</strain>
    </source>
</reference>
<feature type="region of interest" description="Disordered" evidence="1">
    <location>
        <begin position="201"/>
        <end position="257"/>
    </location>
</feature>
<accession>A0A8S1H1F2</accession>
<organism evidence="3 4">
    <name type="scientific">Caenorhabditis auriculariae</name>
    <dbReference type="NCBI Taxonomy" id="2777116"/>
    <lineage>
        <taxon>Eukaryota</taxon>
        <taxon>Metazoa</taxon>
        <taxon>Ecdysozoa</taxon>
        <taxon>Nematoda</taxon>
        <taxon>Chromadorea</taxon>
        <taxon>Rhabditida</taxon>
        <taxon>Rhabditina</taxon>
        <taxon>Rhabditomorpha</taxon>
        <taxon>Rhabditoidea</taxon>
        <taxon>Rhabditidae</taxon>
        <taxon>Peloderinae</taxon>
        <taxon>Caenorhabditis</taxon>
    </lineage>
</organism>
<feature type="chain" id="PRO_5035740815" evidence="2">
    <location>
        <begin position="20"/>
        <end position="290"/>
    </location>
</feature>
<comment type="caution">
    <text evidence="3">The sequence shown here is derived from an EMBL/GenBank/DDBJ whole genome shotgun (WGS) entry which is preliminary data.</text>
</comment>
<evidence type="ECO:0000313" key="3">
    <source>
        <dbReference type="EMBL" id="CAD6188518.1"/>
    </source>
</evidence>
<feature type="region of interest" description="Disordered" evidence="1">
    <location>
        <begin position="21"/>
        <end position="60"/>
    </location>
</feature>
<feature type="compositionally biased region" description="Basic and acidic residues" evidence="1">
    <location>
        <begin position="215"/>
        <end position="229"/>
    </location>
</feature>
<evidence type="ECO:0000256" key="2">
    <source>
        <dbReference type="SAM" id="SignalP"/>
    </source>
</evidence>
<feature type="signal peptide" evidence="2">
    <location>
        <begin position="1"/>
        <end position="19"/>
    </location>
</feature>
<feature type="region of interest" description="Disordered" evidence="1">
    <location>
        <begin position="74"/>
        <end position="102"/>
    </location>
</feature>
<dbReference type="AlphaFoldDB" id="A0A8S1H1F2"/>
<name>A0A8S1H1F2_9PELO</name>
<evidence type="ECO:0000256" key="1">
    <source>
        <dbReference type="SAM" id="MobiDB-lite"/>
    </source>
</evidence>
<evidence type="ECO:0000313" key="4">
    <source>
        <dbReference type="Proteomes" id="UP000835052"/>
    </source>
</evidence>
<dbReference type="EMBL" id="CAJGYM010000008">
    <property type="protein sequence ID" value="CAD6188518.1"/>
    <property type="molecule type" value="Genomic_DNA"/>
</dbReference>
<gene>
    <name evidence="3" type="ORF">CAUJ_LOCUS4437</name>
</gene>
<dbReference type="Proteomes" id="UP000835052">
    <property type="component" value="Unassembled WGS sequence"/>
</dbReference>
<feature type="compositionally biased region" description="Basic and acidic residues" evidence="1">
    <location>
        <begin position="41"/>
        <end position="50"/>
    </location>
</feature>
<feature type="compositionally biased region" description="Basic and acidic residues" evidence="1">
    <location>
        <begin position="81"/>
        <end position="95"/>
    </location>
</feature>
<proteinExistence type="predicted"/>
<keyword evidence="2" id="KW-0732">Signal</keyword>
<sequence>MKLLLVLLQAFSVVVVVQGGRGRASRQGEANSGSTDDYTDFETKTEETTETKTGGANHDLKQVSYTTIAPKVEMPIDEENTGEKETFPATKEERPSPVPATTAKPKFVYRRGYYFQHYPWDRLPRRYLLRPAMTFVYPPKHQFVTYSYPYLPYSDPYNIYRSHPGIGGGCGGGGGCGYSGYGGYAQQGCGGGDGCGNGGDYAASNEGSEEDDEESGRSGEAHINKKDPLEDLDLEDLERIDKEDSEEEEKEVKTTKITKMTKKTKEEEIEDLDLEEKLRRLRTRLLRLHA</sequence>
<dbReference type="OrthoDB" id="5868569at2759"/>
<keyword evidence="4" id="KW-1185">Reference proteome</keyword>
<protein>
    <submittedName>
        <fullName evidence="3">Uncharacterized protein</fullName>
    </submittedName>
</protein>